<keyword evidence="15" id="KW-1185">Reference proteome</keyword>
<reference evidence="14 15" key="1">
    <citation type="submission" date="2019-09" db="EMBL/GenBank/DDBJ databases">
        <title>Isolation and complete genome sequencing of Methylocystis species.</title>
        <authorList>
            <person name="Rumah B.L."/>
            <person name="Stead C.E."/>
            <person name="Stevens B.C."/>
            <person name="Minton N.P."/>
            <person name="Grosse-Honebrink A."/>
            <person name="Zhang Y."/>
        </authorList>
    </citation>
    <scope>NUCLEOTIDE SEQUENCE [LARGE SCALE GENOMIC DNA]</scope>
    <source>
        <strain evidence="14 15">BRCS2</strain>
    </source>
</reference>
<keyword evidence="7" id="KW-0067">ATP-binding</keyword>
<dbReference type="AlphaFoldDB" id="A0A6B8M873"/>
<evidence type="ECO:0000256" key="12">
    <source>
        <dbReference type="ARBA" id="ARBA00030899"/>
    </source>
</evidence>
<protein>
    <recommendedName>
        <fullName evidence="4">nitrogenase</fullName>
        <ecNumber evidence="4">1.18.6.1</ecNumber>
    </recommendedName>
    <alternativeName>
        <fullName evidence="12">Nitrogenase component I</fullName>
    </alternativeName>
</protein>
<dbReference type="EMBL" id="CP044331">
    <property type="protein sequence ID" value="QGM97533.1"/>
    <property type="molecule type" value="Genomic_DNA"/>
</dbReference>
<evidence type="ECO:0000256" key="10">
    <source>
        <dbReference type="ARBA" id="ARBA00023014"/>
    </source>
</evidence>
<evidence type="ECO:0000256" key="1">
    <source>
        <dbReference type="ARBA" id="ARBA00001915"/>
    </source>
</evidence>
<keyword evidence="9" id="KW-0408">Iron</keyword>
<keyword evidence="10" id="KW-0411">Iron-sulfur</keyword>
<sequence>MSEQQVKQLFDYVQARYLWQFFSRSWDRKENIEGIIATATDMLHGKKSTTHTPMDRLFYADAKEMVKDFRENFPWIDQLAPTEVTELMHGLQEMLTDHTITRSLNHELNHSLY</sequence>
<dbReference type="GO" id="GO:0051536">
    <property type="term" value="F:iron-sulfur cluster binding"/>
    <property type="evidence" value="ECO:0007669"/>
    <property type="project" value="UniProtKB-KW"/>
</dbReference>
<dbReference type="KEGG" id="mpar:F7D14_08710"/>
<keyword evidence="8 14" id="KW-0560">Oxidoreductase</keyword>
<evidence type="ECO:0000256" key="6">
    <source>
        <dbReference type="ARBA" id="ARBA00022741"/>
    </source>
</evidence>
<evidence type="ECO:0000256" key="11">
    <source>
        <dbReference type="ARBA" id="ARBA00023231"/>
    </source>
</evidence>
<comment type="cofactor">
    <cofactor evidence="1">
        <name>iron-sulfur cluster</name>
        <dbReference type="ChEBI" id="CHEBI:30408"/>
    </cofactor>
</comment>
<evidence type="ECO:0000256" key="4">
    <source>
        <dbReference type="ARBA" id="ARBA00012773"/>
    </source>
</evidence>
<keyword evidence="6" id="KW-0547">Nucleotide-binding</keyword>
<accession>A0A6B8M873</accession>
<name>A0A6B8M873_9HYPH</name>
<evidence type="ECO:0000313" key="14">
    <source>
        <dbReference type="EMBL" id="QGM97533.1"/>
    </source>
</evidence>
<dbReference type="GO" id="GO:0005524">
    <property type="term" value="F:ATP binding"/>
    <property type="evidence" value="ECO:0007669"/>
    <property type="project" value="UniProtKB-KW"/>
</dbReference>
<evidence type="ECO:0000256" key="9">
    <source>
        <dbReference type="ARBA" id="ARBA00023004"/>
    </source>
</evidence>
<dbReference type="Pfam" id="PF03139">
    <property type="entry name" value="AnfG_VnfG"/>
    <property type="match status" value="1"/>
</dbReference>
<keyword evidence="11" id="KW-0535">Nitrogen fixation</keyword>
<evidence type="ECO:0000256" key="2">
    <source>
        <dbReference type="ARBA" id="ARBA00004064"/>
    </source>
</evidence>
<comment type="function">
    <text evidence="2">The key enzymatic reactions in nitrogen fixation are catalyzed by the nitrogenase complex, which has 2 components: the iron protein (component 2) and a component 1 which is either a molybdenum-iron protein, a vanadium-iron, or an iron-iron protein.</text>
</comment>
<evidence type="ECO:0000256" key="3">
    <source>
        <dbReference type="ARBA" id="ARBA00011515"/>
    </source>
</evidence>
<dbReference type="GO" id="GO:0016163">
    <property type="term" value="F:nitrogenase activity"/>
    <property type="evidence" value="ECO:0007669"/>
    <property type="project" value="UniProtKB-EC"/>
</dbReference>
<evidence type="ECO:0000256" key="7">
    <source>
        <dbReference type="ARBA" id="ARBA00022840"/>
    </source>
</evidence>
<evidence type="ECO:0000256" key="5">
    <source>
        <dbReference type="ARBA" id="ARBA00022723"/>
    </source>
</evidence>
<dbReference type="GO" id="GO:0046872">
    <property type="term" value="F:metal ion binding"/>
    <property type="evidence" value="ECO:0007669"/>
    <property type="project" value="UniProtKB-KW"/>
</dbReference>
<gene>
    <name evidence="14" type="primary">vnfG</name>
    <name evidence="14" type="ORF">F7D14_08710</name>
</gene>
<keyword evidence="5" id="KW-0479">Metal-binding</keyword>
<evidence type="ECO:0000313" key="15">
    <source>
        <dbReference type="Proteomes" id="UP000422569"/>
    </source>
</evidence>
<dbReference type="Proteomes" id="UP000422569">
    <property type="component" value="Chromosome"/>
</dbReference>
<dbReference type="InterPro" id="IPR004349">
    <property type="entry name" value="V/Nase_d_su"/>
</dbReference>
<evidence type="ECO:0000256" key="8">
    <source>
        <dbReference type="ARBA" id="ARBA00023002"/>
    </source>
</evidence>
<dbReference type="EC" id="1.18.6.1" evidence="4"/>
<dbReference type="RefSeq" id="WP_016920362.1">
    <property type="nucleotide sequence ID" value="NZ_CP044331.1"/>
</dbReference>
<dbReference type="NCBIfam" id="TIGR02930">
    <property type="entry name" value="vnfG_nitrog"/>
    <property type="match status" value="1"/>
</dbReference>
<comment type="catalytic activity">
    <reaction evidence="13">
        <text>N2 + 8 reduced [2Fe-2S]-[ferredoxin] + 16 ATP + 16 H2O = H2 + 8 oxidized [2Fe-2S]-[ferredoxin] + 2 NH4(+) + 16 ADP + 16 phosphate + 6 H(+)</text>
        <dbReference type="Rhea" id="RHEA:21448"/>
        <dbReference type="Rhea" id="RHEA-COMP:10000"/>
        <dbReference type="Rhea" id="RHEA-COMP:10001"/>
        <dbReference type="ChEBI" id="CHEBI:15377"/>
        <dbReference type="ChEBI" id="CHEBI:15378"/>
        <dbReference type="ChEBI" id="CHEBI:17997"/>
        <dbReference type="ChEBI" id="CHEBI:18276"/>
        <dbReference type="ChEBI" id="CHEBI:28938"/>
        <dbReference type="ChEBI" id="CHEBI:30616"/>
        <dbReference type="ChEBI" id="CHEBI:33737"/>
        <dbReference type="ChEBI" id="CHEBI:33738"/>
        <dbReference type="ChEBI" id="CHEBI:43474"/>
        <dbReference type="ChEBI" id="CHEBI:456216"/>
        <dbReference type="EC" id="1.18.6.1"/>
    </reaction>
</comment>
<evidence type="ECO:0000256" key="13">
    <source>
        <dbReference type="ARBA" id="ARBA00047967"/>
    </source>
</evidence>
<comment type="subunit">
    <text evidence="3">Hexamer of two alpha, two beta, and two delta chains.</text>
</comment>
<proteinExistence type="predicted"/>
<organism evidence="14 15">
    <name type="scientific">Methylocystis parvus</name>
    <dbReference type="NCBI Taxonomy" id="134"/>
    <lineage>
        <taxon>Bacteria</taxon>
        <taxon>Pseudomonadati</taxon>
        <taxon>Pseudomonadota</taxon>
        <taxon>Alphaproteobacteria</taxon>
        <taxon>Hyphomicrobiales</taxon>
        <taxon>Methylocystaceae</taxon>
        <taxon>Methylocystis</taxon>
    </lineage>
</organism>
<dbReference type="InterPro" id="IPR014279">
    <property type="entry name" value="Nase_V-Fe_dsu"/>
</dbReference>